<evidence type="ECO:0000259" key="1">
    <source>
        <dbReference type="Pfam" id="PF10145"/>
    </source>
</evidence>
<gene>
    <name evidence="2" type="ORF">EXZ61_02565</name>
</gene>
<name>A0A515EKE9_9BURK</name>
<reference evidence="3" key="1">
    <citation type="submission" date="2019-02" db="EMBL/GenBank/DDBJ databases">
        <title>Complete genome sequence of Rhodoferax sp. Gr-4.</title>
        <authorList>
            <person name="Jin L."/>
        </authorList>
    </citation>
    <scope>NUCLEOTIDE SEQUENCE [LARGE SCALE GENOMIC DNA]</scope>
    <source>
        <strain evidence="3">Gr-4</strain>
    </source>
</reference>
<reference evidence="3" key="2">
    <citation type="journal article" date="2020" name="Int. J. Syst. Evol. Microbiol.">
        <title>Genomic insights into a novel species Rhodoferax aquaticus sp. nov., isolated from freshwater.</title>
        <authorList>
            <person name="Li T."/>
            <person name="Zhuo Y."/>
            <person name="Jin C.Z."/>
            <person name="Wu X."/>
            <person name="Ko S.R."/>
            <person name="Jin F.J."/>
            <person name="Ahn C.Y."/>
            <person name="Oh H.M."/>
            <person name="Lee H.G."/>
            <person name="Jin L."/>
        </authorList>
    </citation>
    <scope>NUCLEOTIDE SEQUENCE [LARGE SCALE GENOMIC DNA]</scope>
    <source>
        <strain evidence="3">Gr-4</strain>
    </source>
</reference>
<dbReference type="AlphaFoldDB" id="A0A515EKE9"/>
<sequence length="685" mass="70840">MRELKLKYFIDLVSNIREKAGDDAKALTQAQDKIQKALGETEKKLGTYERFLMRIGGVHNSSLDKQAKYFSQIALSAARAQQSVEKYERALSAANKGLQAVTGFGAGVVGAGMVAKAGFDKPMDYDMRLRSATATAYAGAKDINELRAGYAQVNALINGTVRNVRGARRDDALGAYEKLVGTGSFSKEESEKLLPSIMRTSVASRASSDDLVQAAEKMKVNFGLAPEQIDLALAKVMRAGQEGGFEIKDSAKWIGPLAPMFKGYKGMAGVEAMVTMLQQVRSTAGTNDEAANNLRNFMQKIPADSTRKDFAKQGIDLTAEMVKGAAAGKTPVDTYMAMLDRVMAKQDPQGKARAAMAAADKSLTPEERAQRYSDVADIYKSAGISTIINDLQEFGGYSGLAKTRDYGAKVMGAVQGETGGSVALGYLFLSEGSGSRAVDLANRKDIAASDALEGIAGPLNTLMDKTVALSDEFPKTTAAAYAATVALGALAAASTAAALLGGGGVAGKLGGWLGGAATRMGTVLGAARVAGGAGVRMAAGGAAIPIAAAAGALGVGYGAGTILNKTLLEGTSFSNGLGRGMHRVASFFGSEDSTRALAAEDALDKMLNSRPLARVNPINISAPGGAAGGLDVSGGLGSGRLDVGQGTLGIDVRVTDERVTAVPRVLQQPSLIRLNPGATNPGGLR</sequence>
<dbReference type="KEGG" id="rhg:EXZ61_02565"/>
<dbReference type="InterPro" id="IPR010090">
    <property type="entry name" value="Phage_tape_meas"/>
</dbReference>
<accession>A0A515EKE9</accession>
<evidence type="ECO:0000313" key="2">
    <source>
        <dbReference type="EMBL" id="QDL53142.1"/>
    </source>
</evidence>
<evidence type="ECO:0000313" key="3">
    <source>
        <dbReference type="Proteomes" id="UP000317365"/>
    </source>
</evidence>
<proteinExistence type="predicted"/>
<feature type="domain" description="Phage tail tape measure protein" evidence="1">
    <location>
        <begin position="169"/>
        <end position="355"/>
    </location>
</feature>
<keyword evidence="3" id="KW-1185">Reference proteome</keyword>
<dbReference type="Pfam" id="PF10145">
    <property type="entry name" value="PhageMin_Tail"/>
    <property type="match status" value="1"/>
</dbReference>
<dbReference type="RefSeq" id="WP_142808728.1">
    <property type="nucleotide sequence ID" value="NZ_CP036282.1"/>
</dbReference>
<organism evidence="2 3">
    <name type="scientific">Rhodoferax aquaticus</name>
    <dbReference type="NCBI Taxonomy" id="2527691"/>
    <lineage>
        <taxon>Bacteria</taxon>
        <taxon>Pseudomonadati</taxon>
        <taxon>Pseudomonadota</taxon>
        <taxon>Betaproteobacteria</taxon>
        <taxon>Burkholderiales</taxon>
        <taxon>Comamonadaceae</taxon>
        <taxon>Rhodoferax</taxon>
    </lineage>
</organism>
<dbReference type="Proteomes" id="UP000317365">
    <property type="component" value="Chromosome"/>
</dbReference>
<dbReference type="EMBL" id="CP036282">
    <property type="protein sequence ID" value="QDL53142.1"/>
    <property type="molecule type" value="Genomic_DNA"/>
</dbReference>
<protein>
    <submittedName>
        <fullName evidence="2">Phage tail tape measure protein</fullName>
    </submittedName>
</protein>